<dbReference type="InterPro" id="IPR008312">
    <property type="entry name" value="T6SS_TssB1"/>
</dbReference>
<comment type="caution">
    <text evidence="1">The sequence shown here is derived from an EMBL/GenBank/DDBJ whole genome shotgun (WGS) entry which is preliminary data.</text>
</comment>
<dbReference type="OrthoDB" id="9789942at2"/>
<evidence type="ECO:0000313" key="2">
    <source>
        <dbReference type="Proteomes" id="UP000318307"/>
    </source>
</evidence>
<dbReference type="Pfam" id="PF05591">
    <property type="entry name" value="T6SS_VipA"/>
    <property type="match status" value="1"/>
</dbReference>
<sequence length="176" mass="19989">MAIQDEIPKSRLTLRYRTEINGQPEDVQLPLRLLVTGDYSLGSSKDRKVDLDERQLRNMDGRNTDAVMKDMGVKLSFTVPNRIDPEKEEDMQVEIPIEGMRGFSPEQVAQKIPRVKGLLTLKSLLEEVNSNIDNRKEFRRLLSDLVSNPDALSKMQEELKAFDSFKLPDNSSTPAG</sequence>
<organism evidence="1 2">
    <name type="scientific">Desulfobotulus alkaliphilus</name>
    <dbReference type="NCBI Taxonomy" id="622671"/>
    <lineage>
        <taxon>Bacteria</taxon>
        <taxon>Pseudomonadati</taxon>
        <taxon>Thermodesulfobacteriota</taxon>
        <taxon>Desulfobacteria</taxon>
        <taxon>Desulfobacterales</taxon>
        <taxon>Desulfobacteraceae</taxon>
        <taxon>Desulfobotulus</taxon>
    </lineage>
</organism>
<proteinExistence type="predicted"/>
<dbReference type="PANTHER" id="PTHR35850:SF2">
    <property type="entry name" value="TYPE VI SECRETION SYSTEM CONTRACTILE SHEATH SMALL SUBUNIT"/>
    <property type="match status" value="1"/>
</dbReference>
<dbReference type="AlphaFoldDB" id="A0A562RCN5"/>
<evidence type="ECO:0000313" key="1">
    <source>
        <dbReference type="EMBL" id="TWI66663.1"/>
    </source>
</evidence>
<dbReference type="RefSeq" id="WP_144686280.1">
    <property type="nucleotide sequence ID" value="NZ_VLLC01000030.1"/>
</dbReference>
<protein>
    <submittedName>
        <fullName evidence="1">Type VI secretion system protein ImpB</fullName>
    </submittedName>
</protein>
<dbReference type="Proteomes" id="UP000318307">
    <property type="component" value="Unassembled WGS sequence"/>
</dbReference>
<keyword evidence="2" id="KW-1185">Reference proteome</keyword>
<reference evidence="1 2" key="1">
    <citation type="submission" date="2019-07" db="EMBL/GenBank/DDBJ databases">
        <title>Genome sequencing of 100 strains of the haloalkaliphilic chemolithoautotrophic sulfur-oxidizing bacterium Thioalkalivibrio.</title>
        <authorList>
            <person name="Muyzer G."/>
        </authorList>
    </citation>
    <scope>NUCLEOTIDE SEQUENCE [LARGE SCALE GENOMIC DNA]</scope>
    <source>
        <strain evidence="1 2">ASO4-4</strain>
    </source>
</reference>
<accession>A0A562RCN5</accession>
<dbReference type="NCBIfam" id="TIGR03358">
    <property type="entry name" value="VI_chp_5"/>
    <property type="match status" value="1"/>
</dbReference>
<dbReference type="PANTHER" id="PTHR35850">
    <property type="entry name" value="CYTOPLASMIC PROTEIN-RELATED"/>
    <property type="match status" value="1"/>
</dbReference>
<dbReference type="EMBL" id="VLLC01000030">
    <property type="protein sequence ID" value="TWI66663.1"/>
    <property type="molecule type" value="Genomic_DNA"/>
</dbReference>
<name>A0A562RCN5_9BACT</name>
<gene>
    <name evidence="1" type="ORF">LZ24_02886</name>
</gene>